<evidence type="ECO:0000313" key="3">
    <source>
        <dbReference type="EMBL" id="OGG40903.1"/>
    </source>
</evidence>
<comment type="caution">
    <text evidence="3">The sequence shown here is derived from an EMBL/GenBank/DDBJ whole genome shotgun (WGS) entry which is preliminary data.</text>
</comment>
<proteinExistence type="predicted"/>
<feature type="domain" description="Glycosyl transferase family 1" evidence="2">
    <location>
        <begin position="202"/>
        <end position="361"/>
    </location>
</feature>
<dbReference type="CDD" id="cd03801">
    <property type="entry name" value="GT4_PimA-like"/>
    <property type="match status" value="1"/>
</dbReference>
<dbReference type="PANTHER" id="PTHR46401">
    <property type="entry name" value="GLYCOSYLTRANSFERASE WBBK-RELATED"/>
    <property type="match status" value="1"/>
</dbReference>
<organism evidence="3 4">
    <name type="scientific">Candidatus Jorgensenbacteria bacterium RIFCSPLOWO2_01_FULL_45_25b</name>
    <dbReference type="NCBI Taxonomy" id="1798471"/>
    <lineage>
        <taxon>Bacteria</taxon>
        <taxon>Candidatus Joergenseniibacteriota</taxon>
    </lineage>
</organism>
<dbReference type="STRING" id="1798471.A3A21_01370"/>
<gene>
    <name evidence="3" type="ORF">A3A21_01370</name>
</gene>
<dbReference type="GO" id="GO:0009103">
    <property type="term" value="P:lipopolysaccharide biosynthetic process"/>
    <property type="evidence" value="ECO:0007669"/>
    <property type="project" value="TreeGrafter"/>
</dbReference>
<dbReference type="InterPro" id="IPR001296">
    <property type="entry name" value="Glyco_trans_1"/>
</dbReference>
<dbReference type="AlphaFoldDB" id="A0A1F6BVQ5"/>
<dbReference type="PANTHER" id="PTHR46401:SF2">
    <property type="entry name" value="GLYCOSYLTRANSFERASE WBBK-RELATED"/>
    <property type="match status" value="1"/>
</dbReference>
<dbReference type="EMBL" id="MFKK01000017">
    <property type="protein sequence ID" value="OGG40903.1"/>
    <property type="molecule type" value="Genomic_DNA"/>
</dbReference>
<evidence type="ECO:0000259" key="2">
    <source>
        <dbReference type="Pfam" id="PF00534"/>
    </source>
</evidence>
<evidence type="ECO:0000313" key="4">
    <source>
        <dbReference type="Proteomes" id="UP000176996"/>
    </source>
</evidence>
<sequence>MLQNNHIQVTLAVHAKYHAFRLAEGLAKKGVLSCFYTIYPKWKLPPYEIPAKKTTSFFLLGALKLIFGKLGLRDSVTGEVFDWMLSKVIRRPKEGRWIFQAYSGYCEKSLKAAKKRGAITIVERACPHIDEQISLVEGEKKRLLEKEENVSVGQKRVWERMKREYEIADFIVVPSSYSKKSFLERGFVSEKIIVMPLCNEKAISPPHPKEGGTFTVLCVGGNFYRKGIIYLLRAWQNMRTENARLVIKGGLPEQYSNFKNLPNLEIIDRYLSVKELDVLYHEADVFILPSIDDGFGLVVVEAMMAGIPVIITENVGAADIIENGKEGFVVPIRDPNALKEKIEYLMRHSDIRKTMGDAAAERACEYTPDKYCERMMKAYEKVVERSR</sequence>
<dbReference type="Pfam" id="PF00534">
    <property type="entry name" value="Glycos_transf_1"/>
    <property type="match status" value="1"/>
</dbReference>
<protein>
    <recommendedName>
        <fullName evidence="2">Glycosyl transferase family 1 domain-containing protein</fullName>
    </recommendedName>
</protein>
<accession>A0A1F6BVQ5</accession>
<reference evidence="3 4" key="1">
    <citation type="journal article" date="2016" name="Nat. Commun.">
        <title>Thousands of microbial genomes shed light on interconnected biogeochemical processes in an aquifer system.</title>
        <authorList>
            <person name="Anantharaman K."/>
            <person name="Brown C.T."/>
            <person name="Hug L.A."/>
            <person name="Sharon I."/>
            <person name="Castelle C.J."/>
            <person name="Probst A.J."/>
            <person name="Thomas B.C."/>
            <person name="Singh A."/>
            <person name="Wilkins M.J."/>
            <person name="Karaoz U."/>
            <person name="Brodie E.L."/>
            <person name="Williams K.H."/>
            <person name="Hubbard S.S."/>
            <person name="Banfield J.F."/>
        </authorList>
    </citation>
    <scope>NUCLEOTIDE SEQUENCE [LARGE SCALE GENOMIC DNA]</scope>
</reference>
<keyword evidence="1" id="KW-0808">Transferase</keyword>
<evidence type="ECO:0000256" key="1">
    <source>
        <dbReference type="ARBA" id="ARBA00022679"/>
    </source>
</evidence>
<dbReference type="SUPFAM" id="SSF53756">
    <property type="entry name" value="UDP-Glycosyltransferase/glycogen phosphorylase"/>
    <property type="match status" value="1"/>
</dbReference>
<dbReference type="Gene3D" id="3.40.50.2000">
    <property type="entry name" value="Glycogen Phosphorylase B"/>
    <property type="match status" value="2"/>
</dbReference>
<name>A0A1F6BVQ5_9BACT</name>
<dbReference type="GO" id="GO:0016757">
    <property type="term" value="F:glycosyltransferase activity"/>
    <property type="evidence" value="ECO:0007669"/>
    <property type="project" value="InterPro"/>
</dbReference>
<dbReference type="Proteomes" id="UP000176996">
    <property type="component" value="Unassembled WGS sequence"/>
</dbReference>